<feature type="transmembrane region" description="Helical" evidence="6">
    <location>
        <begin position="302"/>
        <end position="322"/>
    </location>
</feature>
<organism evidence="7 8">
    <name type="scientific">Geotrichum candidum</name>
    <name type="common">Oospora lactis</name>
    <name type="synonym">Dipodascus geotrichum</name>
    <dbReference type="NCBI Taxonomy" id="1173061"/>
    <lineage>
        <taxon>Eukaryota</taxon>
        <taxon>Fungi</taxon>
        <taxon>Dikarya</taxon>
        <taxon>Ascomycota</taxon>
        <taxon>Saccharomycotina</taxon>
        <taxon>Dipodascomycetes</taxon>
        <taxon>Dipodascales</taxon>
        <taxon>Dipodascaceae</taxon>
        <taxon>Geotrichum</taxon>
    </lineage>
</organism>
<gene>
    <name evidence="7" type="ORF">DV451_003362</name>
</gene>
<dbReference type="AlphaFoldDB" id="A0A9P5KTK4"/>
<proteinExistence type="inferred from homology"/>
<dbReference type="Pfam" id="PF02077">
    <property type="entry name" value="SURF4"/>
    <property type="match status" value="1"/>
</dbReference>
<name>A0A9P5KTK4_GEOCN</name>
<evidence type="ECO:0000256" key="5">
    <source>
        <dbReference type="ARBA" id="ARBA00023136"/>
    </source>
</evidence>
<feature type="transmembrane region" description="Helical" evidence="6">
    <location>
        <begin position="148"/>
        <end position="168"/>
    </location>
</feature>
<evidence type="ECO:0000313" key="7">
    <source>
        <dbReference type="EMBL" id="KAF5098457.1"/>
    </source>
</evidence>
<evidence type="ECO:0000256" key="4">
    <source>
        <dbReference type="ARBA" id="ARBA00022989"/>
    </source>
</evidence>
<dbReference type="EMBL" id="QQZK01000073">
    <property type="protein sequence ID" value="KAF5098457.1"/>
    <property type="molecule type" value="Genomic_DNA"/>
</dbReference>
<accession>A0A9P5KTK4</accession>
<keyword evidence="3 6" id="KW-0812">Transmembrane</keyword>
<evidence type="ECO:0000256" key="3">
    <source>
        <dbReference type="ARBA" id="ARBA00022692"/>
    </source>
</evidence>
<evidence type="ECO:0000256" key="6">
    <source>
        <dbReference type="SAM" id="Phobius"/>
    </source>
</evidence>
<evidence type="ECO:0000256" key="2">
    <source>
        <dbReference type="ARBA" id="ARBA00006945"/>
    </source>
</evidence>
<sequence>MSIRGTSRFHSMPISLGKNNDYSLPLGNSDGPGDYGRNPKYSPSNYFDSTASDEGFLNKLQHYSEKVDTFLGTVGAPIQPYLPVLGRSLIVATFFEDGFRIFSQWEDQVSYIWSFRGFPRFITVLFLALNIVLMYVGSISVITHKKLIAGVGSLLFVVVSQALMYGLFFNFSFFVRNLSVIGGLLMVVSDAFVHDRRLLSLPGLPLMEDKDSSKYFQLAGRVLMILLFLAYAMNERFTFGTSFGITIGLISCILVVIGYKARLSAAVLVIILLYRNLTSNQYWNFDSSNPIYDFLKYEHFQILSIIGGLLLVVNSGAGALSIDEKKKIY</sequence>
<comment type="subcellular location">
    <subcellularLocation>
        <location evidence="1">Membrane</location>
        <topology evidence="1">Multi-pass membrane protein</topology>
    </subcellularLocation>
</comment>
<feature type="transmembrane region" description="Helical" evidence="6">
    <location>
        <begin position="215"/>
        <end position="233"/>
    </location>
</feature>
<dbReference type="GO" id="GO:0016020">
    <property type="term" value="C:membrane"/>
    <property type="evidence" value="ECO:0007669"/>
    <property type="project" value="UniProtKB-SubCell"/>
</dbReference>
<reference evidence="7" key="1">
    <citation type="journal article" date="2020" name="Front. Microbiol.">
        <title>Phenotypic and Genetic Characterization of the Cheese Ripening Yeast Geotrichum candidum.</title>
        <authorList>
            <person name="Perkins V."/>
            <person name="Vignola S."/>
            <person name="Lessard M.H."/>
            <person name="Plante P.L."/>
            <person name="Corbeil J."/>
            <person name="Dugat-Bony E."/>
            <person name="Frenette M."/>
            <person name="Labrie S."/>
        </authorList>
    </citation>
    <scope>NUCLEOTIDE SEQUENCE</scope>
    <source>
        <strain evidence="7">LMA-70</strain>
    </source>
</reference>
<evidence type="ECO:0000256" key="1">
    <source>
        <dbReference type="ARBA" id="ARBA00004141"/>
    </source>
</evidence>
<keyword evidence="4 6" id="KW-1133">Transmembrane helix</keyword>
<comment type="similarity">
    <text evidence="2">Belongs to the SURF4 family.</text>
</comment>
<evidence type="ECO:0000313" key="8">
    <source>
        <dbReference type="Proteomes" id="UP000750522"/>
    </source>
</evidence>
<dbReference type="Proteomes" id="UP000750522">
    <property type="component" value="Unassembled WGS sequence"/>
</dbReference>
<protein>
    <submittedName>
        <fullName evidence="7">Uncharacterized protein</fullName>
    </submittedName>
</protein>
<feature type="transmembrane region" description="Helical" evidence="6">
    <location>
        <begin position="118"/>
        <end position="136"/>
    </location>
</feature>
<reference evidence="7" key="2">
    <citation type="submission" date="2020-01" db="EMBL/GenBank/DDBJ databases">
        <authorList>
            <person name="Perkins V."/>
            <person name="Lessard M.-H."/>
            <person name="Dugat-Bony E."/>
            <person name="Frenette M."/>
            <person name="Labrie S."/>
        </authorList>
    </citation>
    <scope>NUCLEOTIDE SEQUENCE</scope>
    <source>
        <strain evidence="7">LMA-70</strain>
    </source>
</reference>
<feature type="transmembrane region" description="Helical" evidence="6">
    <location>
        <begin position="174"/>
        <end position="194"/>
    </location>
</feature>
<keyword evidence="5 6" id="KW-0472">Membrane</keyword>
<feature type="transmembrane region" description="Helical" evidence="6">
    <location>
        <begin position="239"/>
        <end position="258"/>
    </location>
</feature>
<dbReference type="InterPro" id="IPR002995">
    <property type="entry name" value="Surf4"/>
</dbReference>
<comment type="caution">
    <text evidence="7">The sequence shown here is derived from an EMBL/GenBank/DDBJ whole genome shotgun (WGS) entry which is preliminary data.</text>
</comment>